<accession>A0AA41UID4</accession>
<keyword evidence="1" id="KW-0805">Transcription regulation</keyword>
<protein>
    <submittedName>
        <fullName evidence="6">TetR/AcrR family transcriptional regulator</fullName>
    </submittedName>
</protein>
<comment type="caution">
    <text evidence="6">The sequence shown here is derived from an EMBL/GenBank/DDBJ whole genome shotgun (WGS) entry which is preliminary data.</text>
</comment>
<dbReference type="Gene3D" id="1.10.357.10">
    <property type="entry name" value="Tetracycline Repressor, domain 2"/>
    <property type="match status" value="1"/>
</dbReference>
<keyword evidence="7" id="KW-1185">Reference proteome</keyword>
<evidence type="ECO:0000313" key="6">
    <source>
        <dbReference type="EMBL" id="MCJ8499482.1"/>
    </source>
</evidence>
<dbReference type="GO" id="GO:0000976">
    <property type="term" value="F:transcription cis-regulatory region binding"/>
    <property type="evidence" value="ECO:0007669"/>
    <property type="project" value="TreeGrafter"/>
</dbReference>
<dbReference type="Pfam" id="PF00440">
    <property type="entry name" value="TetR_N"/>
    <property type="match status" value="1"/>
</dbReference>
<name>A0AA41UID4_9BACT</name>
<dbReference type="PROSITE" id="PS50977">
    <property type="entry name" value="HTH_TETR_2"/>
    <property type="match status" value="1"/>
</dbReference>
<evidence type="ECO:0000256" key="1">
    <source>
        <dbReference type="ARBA" id="ARBA00023015"/>
    </source>
</evidence>
<dbReference type="PANTHER" id="PTHR30055:SF234">
    <property type="entry name" value="HTH-TYPE TRANSCRIPTIONAL REGULATOR BETI"/>
    <property type="match status" value="1"/>
</dbReference>
<dbReference type="InterPro" id="IPR009057">
    <property type="entry name" value="Homeodomain-like_sf"/>
</dbReference>
<organism evidence="6 7">
    <name type="scientific">Desulfatitalea alkaliphila</name>
    <dbReference type="NCBI Taxonomy" id="2929485"/>
    <lineage>
        <taxon>Bacteria</taxon>
        <taxon>Pseudomonadati</taxon>
        <taxon>Thermodesulfobacteriota</taxon>
        <taxon>Desulfobacteria</taxon>
        <taxon>Desulfobacterales</taxon>
        <taxon>Desulfosarcinaceae</taxon>
        <taxon>Desulfatitalea</taxon>
    </lineage>
</organism>
<dbReference type="GO" id="GO:0003700">
    <property type="term" value="F:DNA-binding transcription factor activity"/>
    <property type="evidence" value="ECO:0007669"/>
    <property type="project" value="TreeGrafter"/>
</dbReference>
<dbReference type="Proteomes" id="UP001165427">
    <property type="component" value="Unassembled WGS sequence"/>
</dbReference>
<reference evidence="6" key="1">
    <citation type="submission" date="2022-04" db="EMBL/GenBank/DDBJ databases">
        <title>Desulfatitalea alkaliphila sp. nov., a novel anaerobic sulfate-reducing bacterium isolated from terrestrial mud volcano, Taman Peninsula, Russia.</title>
        <authorList>
            <person name="Khomyakova M.A."/>
            <person name="Merkel A.Y."/>
            <person name="Slobodkin A.I."/>
        </authorList>
    </citation>
    <scope>NUCLEOTIDE SEQUENCE</scope>
    <source>
        <strain evidence="6">M08but</strain>
    </source>
</reference>
<keyword evidence="3" id="KW-0804">Transcription</keyword>
<evidence type="ECO:0000256" key="3">
    <source>
        <dbReference type="ARBA" id="ARBA00023163"/>
    </source>
</evidence>
<dbReference type="PRINTS" id="PR00455">
    <property type="entry name" value="HTHTETR"/>
</dbReference>
<feature type="DNA-binding region" description="H-T-H motif" evidence="4">
    <location>
        <begin position="36"/>
        <end position="55"/>
    </location>
</feature>
<feature type="domain" description="HTH tetR-type" evidence="5">
    <location>
        <begin position="13"/>
        <end position="73"/>
    </location>
</feature>
<evidence type="ECO:0000256" key="2">
    <source>
        <dbReference type="ARBA" id="ARBA00023125"/>
    </source>
</evidence>
<dbReference type="PANTHER" id="PTHR30055">
    <property type="entry name" value="HTH-TYPE TRANSCRIPTIONAL REGULATOR RUTR"/>
    <property type="match status" value="1"/>
</dbReference>
<gene>
    <name evidence="6" type="ORF">MRX98_02760</name>
</gene>
<dbReference type="SUPFAM" id="SSF46689">
    <property type="entry name" value="Homeodomain-like"/>
    <property type="match status" value="1"/>
</dbReference>
<keyword evidence="2 4" id="KW-0238">DNA-binding</keyword>
<dbReference type="Gene3D" id="1.10.10.60">
    <property type="entry name" value="Homeodomain-like"/>
    <property type="match status" value="1"/>
</dbReference>
<evidence type="ECO:0000259" key="5">
    <source>
        <dbReference type="PROSITE" id="PS50977"/>
    </source>
</evidence>
<dbReference type="InterPro" id="IPR001647">
    <property type="entry name" value="HTH_TetR"/>
</dbReference>
<dbReference type="InterPro" id="IPR050109">
    <property type="entry name" value="HTH-type_TetR-like_transc_reg"/>
</dbReference>
<proteinExistence type="predicted"/>
<dbReference type="RefSeq" id="WP_246902830.1">
    <property type="nucleotide sequence ID" value="NZ_JALJRB010000002.1"/>
</dbReference>
<sequence length="209" mass="22919">MPTALDIARQAPDSMKARILAAARRLFGEYGFHGVTTRMIAKDVGIDISTLHYHWGDKQELYEAVLTDLSDEIRGKLIEIEALVHGKPLDQRLAAAIDVMCDHLFANPEAANLVLLSQFSKNRIASTLDARMGRHLGNIAVAMGLAVDKANVSARANARVLAVWNAVINFAAGEGSFRPLLKLDRDAYVAVVKETLKFILIPAFTRDDP</sequence>
<evidence type="ECO:0000313" key="7">
    <source>
        <dbReference type="Proteomes" id="UP001165427"/>
    </source>
</evidence>
<dbReference type="EMBL" id="JALJRB010000002">
    <property type="protein sequence ID" value="MCJ8499482.1"/>
    <property type="molecule type" value="Genomic_DNA"/>
</dbReference>
<dbReference type="AlphaFoldDB" id="A0AA41UID4"/>
<evidence type="ECO:0000256" key="4">
    <source>
        <dbReference type="PROSITE-ProRule" id="PRU00335"/>
    </source>
</evidence>